<dbReference type="InterPro" id="IPR011990">
    <property type="entry name" value="TPR-like_helical_dom_sf"/>
</dbReference>
<feature type="repeat" description="TPR" evidence="3">
    <location>
        <begin position="412"/>
        <end position="445"/>
    </location>
</feature>
<dbReference type="PANTHER" id="PTHR45586:SF16">
    <property type="entry name" value="DOMAIN PROTEIN, PUTATIVE-RELATED"/>
    <property type="match status" value="1"/>
</dbReference>
<keyword evidence="6" id="KW-1185">Reference proteome</keyword>
<evidence type="ECO:0000256" key="4">
    <source>
        <dbReference type="SAM" id="SignalP"/>
    </source>
</evidence>
<dbReference type="InterPro" id="IPR051012">
    <property type="entry name" value="CellSynth/LPSAsmb/PSIAsmb"/>
</dbReference>
<dbReference type="SUPFAM" id="SSF48452">
    <property type="entry name" value="TPR-like"/>
    <property type="match status" value="2"/>
</dbReference>
<dbReference type="Pfam" id="PF14559">
    <property type="entry name" value="TPR_19"/>
    <property type="match status" value="1"/>
</dbReference>
<gene>
    <name evidence="5" type="ORF">GGQ74_000582</name>
</gene>
<evidence type="ECO:0000256" key="1">
    <source>
        <dbReference type="ARBA" id="ARBA00022737"/>
    </source>
</evidence>
<keyword evidence="1" id="KW-0677">Repeat</keyword>
<proteinExistence type="predicted"/>
<dbReference type="EMBL" id="JAATJA010000001">
    <property type="protein sequence ID" value="NJB66942.1"/>
    <property type="molecule type" value="Genomic_DNA"/>
</dbReference>
<evidence type="ECO:0000313" key="5">
    <source>
        <dbReference type="EMBL" id="NJB66942.1"/>
    </source>
</evidence>
<feature type="chain" id="PRO_5032842458" evidence="4">
    <location>
        <begin position="22"/>
        <end position="558"/>
    </location>
</feature>
<evidence type="ECO:0000313" key="6">
    <source>
        <dbReference type="Proteomes" id="UP000580856"/>
    </source>
</evidence>
<keyword evidence="4" id="KW-0732">Signal</keyword>
<dbReference type="Pfam" id="PF13181">
    <property type="entry name" value="TPR_8"/>
    <property type="match status" value="2"/>
</dbReference>
<dbReference type="Gene3D" id="1.25.40.10">
    <property type="entry name" value="Tetratricopeptide repeat domain"/>
    <property type="match status" value="3"/>
</dbReference>
<evidence type="ECO:0000256" key="2">
    <source>
        <dbReference type="ARBA" id="ARBA00022803"/>
    </source>
</evidence>
<comment type="caution">
    <text evidence="5">The sequence shown here is derived from an EMBL/GenBank/DDBJ whole genome shotgun (WGS) entry which is preliminary data.</text>
</comment>
<dbReference type="Proteomes" id="UP000580856">
    <property type="component" value="Unassembled WGS sequence"/>
</dbReference>
<feature type="signal peptide" evidence="4">
    <location>
        <begin position="1"/>
        <end position="21"/>
    </location>
</feature>
<organism evidence="5 6">
    <name type="scientific">Desulfobaculum xiamenense</name>
    <dbReference type="NCBI Taxonomy" id="995050"/>
    <lineage>
        <taxon>Bacteria</taxon>
        <taxon>Pseudomonadati</taxon>
        <taxon>Thermodesulfobacteriota</taxon>
        <taxon>Desulfovibrionia</taxon>
        <taxon>Desulfovibrionales</taxon>
        <taxon>Desulfovibrionaceae</taxon>
        <taxon>Desulfobaculum</taxon>
    </lineage>
</organism>
<protein>
    <submittedName>
        <fullName evidence="5">Tetratricopeptide (TPR) repeat protein</fullName>
    </submittedName>
</protein>
<dbReference type="PROSITE" id="PS51257">
    <property type="entry name" value="PROKAR_LIPOPROTEIN"/>
    <property type="match status" value="1"/>
</dbReference>
<name>A0A846QKF7_9BACT</name>
<evidence type="ECO:0000256" key="3">
    <source>
        <dbReference type="PROSITE-ProRule" id="PRU00339"/>
    </source>
</evidence>
<dbReference type="PANTHER" id="PTHR45586">
    <property type="entry name" value="TPR REPEAT-CONTAINING PROTEIN PA4667"/>
    <property type="match status" value="1"/>
</dbReference>
<feature type="repeat" description="TPR" evidence="3">
    <location>
        <begin position="515"/>
        <end position="548"/>
    </location>
</feature>
<sequence length="558" mass="63523">MSRLLTLPLATALAATLCSCATLPDTRPADEPVVWELTDHAEITYQFMRFDTARRLGRHEDAEAALARLLELAPSPHAFLEGANYFWHRNRIDETRDILKTAIATYPDNRDLALTLATTYFAEKRFDAAELTIRDYLRTRPDDWVAHRELAVVLIEARRFAQAIDVIEGIPDEEKDAQTLYYGAKASAGLGLNRQAIGMLYRAVEIKSDFVEAWAEMAYLFEVERDYVAAEETYGRILELGETGGEVWLRLISLNLKMNNPDKALELYRQGPTDMNFALEAATMFLEQKFYDHARSVLTPLPQTEGAPTKIWFYLALLAYEGDQDPAQALDYLNRIPSDDPLYGRAISFRVQLLLDTDRTPEALRLVRRVKTAHPTVRDYWLLEAHIHETLGDFAQARATLEKALEQWIDDTELLYSLGITLDKLGMRDKGVEMMERIISIDPEHSDALNFVGYTLADEGRDLDRAMVLINKALEADPESGFIIDSLAWLYFRLGDNDKAWAEIQRAVERVADDPTIWEHYGDIARAVGDTEKAREGYRNSLELRPDTPAIQKKLDTL</sequence>
<dbReference type="SMART" id="SM00028">
    <property type="entry name" value="TPR"/>
    <property type="match status" value="9"/>
</dbReference>
<dbReference type="AlphaFoldDB" id="A0A846QKF7"/>
<keyword evidence="2 3" id="KW-0802">TPR repeat</keyword>
<dbReference type="InterPro" id="IPR019734">
    <property type="entry name" value="TPR_rpt"/>
</dbReference>
<dbReference type="Pfam" id="PF13428">
    <property type="entry name" value="TPR_14"/>
    <property type="match status" value="1"/>
</dbReference>
<dbReference type="PROSITE" id="PS50005">
    <property type="entry name" value="TPR"/>
    <property type="match status" value="2"/>
</dbReference>
<accession>A0A846QKF7</accession>
<dbReference type="RefSeq" id="WP_167940037.1">
    <property type="nucleotide sequence ID" value="NZ_JAATJA010000001.1"/>
</dbReference>
<reference evidence="5 6" key="1">
    <citation type="submission" date="2020-03" db="EMBL/GenBank/DDBJ databases">
        <title>Genomic Encyclopedia of Type Strains, Phase IV (KMG-IV): sequencing the most valuable type-strain genomes for metagenomic binning, comparative biology and taxonomic classification.</title>
        <authorList>
            <person name="Goeker M."/>
        </authorList>
    </citation>
    <scope>NUCLEOTIDE SEQUENCE [LARGE SCALE GENOMIC DNA]</scope>
    <source>
        <strain evidence="5 6">DSM 24233</strain>
    </source>
</reference>